<organism evidence="1">
    <name type="scientific">Arundo donax</name>
    <name type="common">Giant reed</name>
    <name type="synonym">Donax arundinaceus</name>
    <dbReference type="NCBI Taxonomy" id="35708"/>
    <lineage>
        <taxon>Eukaryota</taxon>
        <taxon>Viridiplantae</taxon>
        <taxon>Streptophyta</taxon>
        <taxon>Embryophyta</taxon>
        <taxon>Tracheophyta</taxon>
        <taxon>Spermatophyta</taxon>
        <taxon>Magnoliopsida</taxon>
        <taxon>Liliopsida</taxon>
        <taxon>Poales</taxon>
        <taxon>Poaceae</taxon>
        <taxon>PACMAD clade</taxon>
        <taxon>Arundinoideae</taxon>
        <taxon>Arundineae</taxon>
        <taxon>Arundo</taxon>
    </lineage>
</organism>
<accession>A0A0A9F9W3</accession>
<protein>
    <submittedName>
        <fullName evidence="1">Uncharacterized protein</fullName>
    </submittedName>
</protein>
<proteinExistence type="predicted"/>
<reference evidence="1" key="1">
    <citation type="submission" date="2014-09" db="EMBL/GenBank/DDBJ databases">
        <authorList>
            <person name="Magalhaes I.L.F."/>
            <person name="Oliveira U."/>
            <person name="Santos F.R."/>
            <person name="Vidigal T.H.D.A."/>
            <person name="Brescovit A.D."/>
            <person name="Santos A.J."/>
        </authorList>
    </citation>
    <scope>NUCLEOTIDE SEQUENCE</scope>
    <source>
        <tissue evidence="1">Shoot tissue taken approximately 20 cm above the soil surface</tissue>
    </source>
</reference>
<sequence>MQDSFSLNVGILVFTHLPSQELLHDILVFITCWSSLYLDFHRMTDFVDVWFSSSIGCGYIGILNFINKWHSPSLSLVVSRIIVVNNLRSSSTTDEQLQYDDNGDA</sequence>
<dbReference type="EMBL" id="GBRH01190955">
    <property type="protein sequence ID" value="JAE06941.1"/>
    <property type="molecule type" value="Transcribed_RNA"/>
</dbReference>
<dbReference type="AlphaFoldDB" id="A0A0A9F9W3"/>
<evidence type="ECO:0000313" key="1">
    <source>
        <dbReference type="EMBL" id="JAE06941.1"/>
    </source>
</evidence>
<reference evidence="1" key="2">
    <citation type="journal article" date="2015" name="Data Brief">
        <title>Shoot transcriptome of the giant reed, Arundo donax.</title>
        <authorList>
            <person name="Barrero R.A."/>
            <person name="Guerrero F.D."/>
            <person name="Moolhuijzen P."/>
            <person name="Goolsby J.A."/>
            <person name="Tidwell J."/>
            <person name="Bellgard S.E."/>
            <person name="Bellgard M.I."/>
        </authorList>
    </citation>
    <scope>NUCLEOTIDE SEQUENCE</scope>
    <source>
        <tissue evidence="1">Shoot tissue taken approximately 20 cm above the soil surface</tissue>
    </source>
</reference>
<name>A0A0A9F9W3_ARUDO</name>